<dbReference type="PROSITE" id="PS50949">
    <property type="entry name" value="HTH_GNTR"/>
    <property type="match status" value="1"/>
</dbReference>
<keyword evidence="2" id="KW-0238">DNA-binding</keyword>
<sequence>MVQRPESVPSKTDRLAVEIRDAIRRGDLVGGDLYSAQELGQRFGVSRTPVREALLRLEDAGLVNIEKNRGVRIATTSEADLAEIFTMRLLLEPPATRRAAARMSQQERQDLEAALQEMRDNVDDVETFYTADHRFHEVILRGSGNRRLADHVSGLRDTATLQGLRTIPRYRDATQVIAEHERIARAIAARAPDGAARAMLRHLLNSAELLVGEKESTSYLEWREWVGGGEHCADEH</sequence>
<reference evidence="6 7" key="1">
    <citation type="journal article" date="2019" name="Int. J. Syst. Evol. Microbiol.">
        <title>The Global Catalogue of Microorganisms (GCM) 10K type strain sequencing project: providing services to taxonomists for standard genome sequencing and annotation.</title>
        <authorList>
            <consortium name="The Broad Institute Genomics Platform"/>
            <consortium name="The Broad Institute Genome Sequencing Center for Infectious Disease"/>
            <person name="Wu L."/>
            <person name="Ma J."/>
        </authorList>
    </citation>
    <scope>NUCLEOTIDE SEQUENCE [LARGE SCALE GENOMIC DNA]</scope>
    <source>
        <strain evidence="6 7">JCM 4316</strain>
    </source>
</reference>
<evidence type="ECO:0000259" key="5">
    <source>
        <dbReference type="PROSITE" id="PS50949"/>
    </source>
</evidence>
<dbReference type="SMART" id="SM00895">
    <property type="entry name" value="FCD"/>
    <property type="match status" value="1"/>
</dbReference>
<dbReference type="InterPro" id="IPR036388">
    <property type="entry name" value="WH-like_DNA-bd_sf"/>
</dbReference>
<keyword evidence="7" id="KW-1185">Reference proteome</keyword>
<feature type="coiled-coil region" evidence="4">
    <location>
        <begin position="101"/>
        <end position="128"/>
    </location>
</feature>
<evidence type="ECO:0000256" key="4">
    <source>
        <dbReference type="SAM" id="Coils"/>
    </source>
</evidence>
<dbReference type="PANTHER" id="PTHR43537:SF24">
    <property type="entry name" value="GLUCONATE OPERON TRANSCRIPTIONAL REPRESSOR"/>
    <property type="match status" value="1"/>
</dbReference>
<dbReference type="Gene3D" id="1.20.120.530">
    <property type="entry name" value="GntR ligand-binding domain-like"/>
    <property type="match status" value="1"/>
</dbReference>
<gene>
    <name evidence="6" type="ORF">GCM10010246_13890</name>
</gene>
<protein>
    <submittedName>
        <fullName evidence="6">GntR family transcriptional regulator</fullName>
    </submittedName>
</protein>
<evidence type="ECO:0000256" key="2">
    <source>
        <dbReference type="ARBA" id="ARBA00023125"/>
    </source>
</evidence>
<comment type="caution">
    <text evidence="6">The sequence shown here is derived from an EMBL/GenBank/DDBJ whole genome shotgun (WGS) entry which is preliminary data.</text>
</comment>
<dbReference type="Pfam" id="PF00392">
    <property type="entry name" value="GntR"/>
    <property type="match status" value="1"/>
</dbReference>
<accession>A0ABN3FKD2</accession>
<dbReference type="PRINTS" id="PR00035">
    <property type="entry name" value="HTHGNTR"/>
</dbReference>
<proteinExistence type="predicted"/>
<dbReference type="CDD" id="cd07377">
    <property type="entry name" value="WHTH_GntR"/>
    <property type="match status" value="1"/>
</dbReference>
<dbReference type="Gene3D" id="1.10.10.10">
    <property type="entry name" value="Winged helix-like DNA-binding domain superfamily/Winged helix DNA-binding domain"/>
    <property type="match status" value="1"/>
</dbReference>
<evidence type="ECO:0000256" key="3">
    <source>
        <dbReference type="ARBA" id="ARBA00023163"/>
    </source>
</evidence>
<dbReference type="PANTHER" id="PTHR43537">
    <property type="entry name" value="TRANSCRIPTIONAL REGULATOR, GNTR FAMILY"/>
    <property type="match status" value="1"/>
</dbReference>
<name>A0ABN3FKD2_9ACTN</name>
<dbReference type="SUPFAM" id="SSF48008">
    <property type="entry name" value="GntR ligand-binding domain-like"/>
    <property type="match status" value="1"/>
</dbReference>
<feature type="domain" description="HTH gntR-type" evidence="5">
    <location>
        <begin position="9"/>
        <end position="76"/>
    </location>
</feature>
<dbReference type="InterPro" id="IPR011711">
    <property type="entry name" value="GntR_C"/>
</dbReference>
<dbReference type="Pfam" id="PF07729">
    <property type="entry name" value="FCD"/>
    <property type="match status" value="1"/>
</dbReference>
<dbReference type="SMART" id="SM00345">
    <property type="entry name" value="HTH_GNTR"/>
    <property type="match status" value="1"/>
</dbReference>
<dbReference type="InterPro" id="IPR036390">
    <property type="entry name" value="WH_DNA-bd_sf"/>
</dbReference>
<evidence type="ECO:0000313" key="6">
    <source>
        <dbReference type="EMBL" id="GAA2331857.1"/>
    </source>
</evidence>
<keyword evidence="3" id="KW-0804">Transcription</keyword>
<organism evidence="6 7">
    <name type="scientific">Streptomyces cuspidosporus</name>
    <dbReference type="NCBI Taxonomy" id="66882"/>
    <lineage>
        <taxon>Bacteria</taxon>
        <taxon>Bacillati</taxon>
        <taxon>Actinomycetota</taxon>
        <taxon>Actinomycetes</taxon>
        <taxon>Kitasatosporales</taxon>
        <taxon>Streptomycetaceae</taxon>
        <taxon>Streptomyces</taxon>
    </lineage>
</organism>
<dbReference type="InterPro" id="IPR008920">
    <property type="entry name" value="TF_FadR/GntR_C"/>
</dbReference>
<dbReference type="Proteomes" id="UP001500253">
    <property type="component" value="Unassembled WGS sequence"/>
</dbReference>
<keyword evidence="1" id="KW-0805">Transcription regulation</keyword>
<keyword evidence="4" id="KW-0175">Coiled coil</keyword>
<dbReference type="InterPro" id="IPR000524">
    <property type="entry name" value="Tscrpt_reg_HTH_GntR"/>
</dbReference>
<dbReference type="SUPFAM" id="SSF46785">
    <property type="entry name" value="Winged helix' DNA-binding domain"/>
    <property type="match status" value="1"/>
</dbReference>
<evidence type="ECO:0000313" key="7">
    <source>
        <dbReference type="Proteomes" id="UP001500253"/>
    </source>
</evidence>
<evidence type="ECO:0000256" key="1">
    <source>
        <dbReference type="ARBA" id="ARBA00023015"/>
    </source>
</evidence>
<dbReference type="EMBL" id="BAAASD010000004">
    <property type="protein sequence ID" value="GAA2331857.1"/>
    <property type="molecule type" value="Genomic_DNA"/>
</dbReference>
<dbReference type="RefSeq" id="WP_346173574.1">
    <property type="nucleotide sequence ID" value="NZ_BAAASD010000004.1"/>
</dbReference>